<evidence type="ECO:0000313" key="3">
    <source>
        <dbReference type="Proteomes" id="UP000543836"/>
    </source>
</evidence>
<dbReference type="GeneID" id="32526584"/>
<feature type="chain" id="PRO_5031079050" evidence="1">
    <location>
        <begin position="25"/>
        <end position="199"/>
    </location>
</feature>
<reference evidence="2 3" key="1">
    <citation type="submission" date="2020-08" db="EMBL/GenBank/DDBJ databases">
        <title>Genomic Encyclopedia of Type Strains, Phase IV (KMG-V): Genome sequencing to study the core and pangenomes of soil and plant-associated prokaryotes.</title>
        <authorList>
            <person name="Whitman W."/>
        </authorList>
    </citation>
    <scope>NUCLEOTIDE SEQUENCE [LARGE SCALE GENOMIC DNA]</scope>
    <source>
        <strain evidence="2 3">SEMIA 492</strain>
    </source>
</reference>
<dbReference type="RefSeq" id="WP_028753728.1">
    <property type="nucleotide sequence ID" value="NZ_JACIIG010000013.1"/>
</dbReference>
<comment type="caution">
    <text evidence="2">The sequence shown here is derived from an EMBL/GenBank/DDBJ whole genome shotgun (WGS) entry which is preliminary data.</text>
</comment>
<dbReference type="Proteomes" id="UP000543836">
    <property type="component" value="Unassembled WGS sequence"/>
</dbReference>
<dbReference type="AlphaFoldDB" id="A0A7W6ZY08"/>
<dbReference type="EMBL" id="JACIIG010000013">
    <property type="protein sequence ID" value="MBB4570327.1"/>
    <property type="molecule type" value="Genomic_DNA"/>
</dbReference>
<sequence>MSILRHAMYAAAACSIFISLPAVAEDASEVKLVPNFIHIRESGGFLEKTLHEGNTEEFAAFVTAVCTVAYDCMGFDTAGLAAIAASEKITSGGDFATSGRIDKHGGEDWYIAFPPPPGYTTCSASYDHKTISLNKGDSAQGKVFRGSHGDYISTYSVVPKHRPEGHWVNVDFIVKYVKAGTEQNHNCAGDNTWVWHEGK</sequence>
<keyword evidence="3" id="KW-1185">Reference proteome</keyword>
<keyword evidence="1" id="KW-0732">Signal</keyword>
<name>A0A7W6ZY08_9HYPH</name>
<evidence type="ECO:0000256" key="1">
    <source>
        <dbReference type="SAM" id="SignalP"/>
    </source>
</evidence>
<evidence type="ECO:0000313" key="2">
    <source>
        <dbReference type="EMBL" id="MBB4570327.1"/>
    </source>
</evidence>
<protein>
    <submittedName>
        <fullName evidence="2">Uncharacterized protein</fullName>
    </submittedName>
</protein>
<organism evidence="2 3">
    <name type="scientific">Rhizobium leucaenae</name>
    <dbReference type="NCBI Taxonomy" id="29450"/>
    <lineage>
        <taxon>Bacteria</taxon>
        <taxon>Pseudomonadati</taxon>
        <taxon>Pseudomonadota</taxon>
        <taxon>Alphaproteobacteria</taxon>
        <taxon>Hyphomicrobiales</taxon>
        <taxon>Rhizobiaceae</taxon>
        <taxon>Rhizobium/Agrobacterium group</taxon>
        <taxon>Rhizobium</taxon>
    </lineage>
</organism>
<gene>
    <name evidence="2" type="ORF">GGE60_004464</name>
</gene>
<feature type="signal peptide" evidence="1">
    <location>
        <begin position="1"/>
        <end position="24"/>
    </location>
</feature>
<proteinExistence type="predicted"/>
<accession>A0A7W6ZY08</accession>